<dbReference type="RefSeq" id="WP_063388707.1">
    <property type="nucleotide sequence ID" value="NZ_LWBR01000038.1"/>
</dbReference>
<dbReference type="EMBL" id="LWBR01000038">
    <property type="protein sequence ID" value="KZN95637.1"/>
    <property type="molecule type" value="Genomic_DNA"/>
</dbReference>
<evidence type="ECO:0008006" key="3">
    <source>
        <dbReference type="Google" id="ProtNLM"/>
    </source>
</evidence>
<organism evidence="1 2">
    <name type="scientific">Aeribacillus pallidus</name>
    <dbReference type="NCBI Taxonomy" id="33936"/>
    <lineage>
        <taxon>Bacteria</taxon>
        <taxon>Bacillati</taxon>
        <taxon>Bacillota</taxon>
        <taxon>Bacilli</taxon>
        <taxon>Bacillales</taxon>
        <taxon>Bacillaceae</taxon>
        <taxon>Aeribacillus</taxon>
    </lineage>
</organism>
<reference evidence="1 2" key="1">
    <citation type="submission" date="2016-04" db="EMBL/GenBank/DDBJ databases">
        <title>Draft genome sequence of Aeribacillus pallidus 8m3 from petroleum reservoir.</title>
        <authorList>
            <person name="Poltaraus A.B."/>
            <person name="Nazina T.N."/>
            <person name="Tourova T.P."/>
            <person name="Malakho S.M."/>
            <person name="Korshunova A.V."/>
            <person name="Sokolova D.S."/>
        </authorList>
    </citation>
    <scope>NUCLEOTIDE SEQUENCE [LARGE SCALE GENOMIC DNA]</scope>
    <source>
        <strain evidence="1 2">8m3</strain>
    </source>
</reference>
<sequence>MMRITSENLDQTVKLNKEIKEEIERLITVVETRYKKIRILSPEKQALQILKEHYLIQVPIPDENWGGAIRELPNGKKVFVINTAQPRVYQYFICWHEIYHLIKGIEESSSHIISTEFDLSERKADYFASQMLLGHDVYEYFYQVGHHLPFVERIMHCIDTFKAPYKAILIQLYESAGEYKNEELRQQIKKNFDIRISQQEFEKMFRKLALDVSLVQPSNIIDLGALETKIKEKRTEHEEVEMYKEHEEFLNQFRRTLEGLNHV</sequence>
<evidence type="ECO:0000313" key="2">
    <source>
        <dbReference type="Proteomes" id="UP000076476"/>
    </source>
</evidence>
<dbReference type="Gene3D" id="1.10.10.2910">
    <property type="match status" value="1"/>
</dbReference>
<dbReference type="STRING" id="33936.AZI98_12930"/>
<evidence type="ECO:0000313" key="1">
    <source>
        <dbReference type="EMBL" id="KZN95637.1"/>
    </source>
</evidence>
<comment type="caution">
    <text evidence="1">The sequence shown here is derived from an EMBL/GenBank/DDBJ whole genome shotgun (WGS) entry which is preliminary data.</text>
</comment>
<gene>
    <name evidence="1" type="ORF">AZI98_12930</name>
</gene>
<keyword evidence="2" id="KW-1185">Reference proteome</keyword>
<protein>
    <recommendedName>
        <fullName evidence="3">IrrE N-terminal-like domain-containing protein</fullName>
    </recommendedName>
</protein>
<dbReference type="AlphaFoldDB" id="A0A161ZRS7"/>
<accession>A0A161ZRS7</accession>
<name>A0A161ZRS7_9BACI</name>
<proteinExistence type="predicted"/>
<dbReference type="OrthoDB" id="2030399at2"/>
<dbReference type="Proteomes" id="UP000076476">
    <property type="component" value="Unassembled WGS sequence"/>
</dbReference>